<evidence type="ECO:0000256" key="6">
    <source>
        <dbReference type="ARBA" id="ARBA00022801"/>
    </source>
</evidence>
<evidence type="ECO:0000313" key="18">
    <source>
        <dbReference type="Proteomes" id="UP000596660"/>
    </source>
</evidence>
<dbReference type="InterPro" id="IPR033121">
    <property type="entry name" value="PEPTIDASE_A1"/>
</dbReference>
<dbReference type="SUPFAM" id="SSF50630">
    <property type="entry name" value="Acid proteases"/>
    <property type="match status" value="1"/>
</dbReference>
<proteinExistence type="inferred from homology"/>
<feature type="coiled-coil region" evidence="13">
    <location>
        <begin position="951"/>
        <end position="978"/>
    </location>
</feature>
<feature type="region of interest" description="Disordered" evidence="14">
    <location>
        <begin position="703"/>
        <end position="734"/>
    </location>
</feature>
<dbReference type="InterPro" id="IPR011001">
    <property type="entry name" value="Saposin-like"/>
</dbReference>
<evidence type="ECO:0000256" key="14">
    <source>
        <dbReference type="SAM" id="MobiDB-lite"/>
    </source>
</evidence>
<feature type="region of interest" description="Disordered" evidence="14">
    <location>
        <begin position="187"/>
        <end position="222"/>
    </location>
</feature>
<dbReference type="FunFam" id="2.40.70.10:FF:000115">
    <property type="entry name" value="Lysosomal aspartic protease"/>
    <property type="match status" value="1"/>
</dbReference>
<dbReference type="InterPro" id="IPR008139">
    <property type="entry name" value="SaposinB_dom"/>
</dbReference>
<protein>
    <submittedName>
        <fullName evidence="17">Uncharacterized protein</fullName>
    </submittedName>
</protein>
<name>A0A803KN71_CHEQI</name>
<feature type="domain" description="Saposin B-type" evidence="15">
    <location>
        <begin position="1157"/>
        <end position="1197"/>
    </location>
</feature>
<dbReference type="InterPro" id="IPR008138">
    <property type="entry name" value="SapB_2"/>
</dbReference>
<evidence type="ECO:0000256" key="8">
    <source>
        <dbReference type="ARBA" id="ARBA00023145"/>
    </source>
</evidence>
<dbReference type="EnsemblPlants" id="AUR62000477-RA">
    <property type="protein sequence ID" value="AUR62000477-RA:cds"/>
    <property type="gene ID" value="AUR62000477"/>
</dbReference>
<evidence type="ECO:0000256" key="9">
    <source>
        <dbReference type="ARBA" id="ARBA00023157"/>
    </source>
</evidence>
<dbReference type="PROSITE" id="PS00141">
    <property type="entry name" value="ASP_PROTEASE"/>
    <property type="match status" value="1"/>
</dbReference>
<dbReference type="GO" id="GO:0006508">
    <property type="term" value="P:proteolysis"/>
    <property type="evidence" value="ECO:0007669"/>
    <property type="project" value="UniProtKB-KW"/>
</dbReference>
<feature type="region of interest" description="Disordered" evidence="14">
    <location>
        <begin position="121"/>
        <end position="140"/>
    </location>
</feature>
<feature type="coiled-coil region" evidence="13">
    <location>
        <begin position="289"/>
        <end position="342"/>
    </location>
</feature>
<evidence type="ECO:0000256" key="5">
    <source>
        <dbReference type="ARBA" id="ARBA00022771"/>
    </source>
</evidence>
<dbReference type="Gene3D" id="1.25.40.10">
    <property type="entry name" value="Tetratricopeptide repeat domain"/>
    <property type="match status" value="1"/>
</dbReference>
<feature type="region of interest" description="Disordered" evidence="14">
    <location>
        <begin position="789"/>
        <end position="842"/>
    </location>
</feature>
<keyword evidence="13" id="KW-0175">Coiled coil</keyword>
<dbReference type="GO" id="GO:0004190">
    <property type="term" value="F:aspartic-type endopeptidase activity"/>
    <property type="evidence" value="ECO:0007669"/>
    <property type="project" value="UniProtKB-KW"/>
</dbReference>
<feature type="compositionally biased region" description="Basic and acidic residues" evidence="14">
    <location>
        <begin position="720"/>
        <end position="732"/>
    </location>
</feature>
<dbReference type="InterPro" id="IPR001461">
    <property type="entry name" value="Aspartic_peptidase_A1"/>
</dbReference>
<dbReference type="SUPFAM" id="SSF47862">
    <property type="entry name" value="Saposin"/>
    <property type="match status" value="1"/>
</dbReference>
<dbReference type="Pfam" id="PF00026">
    <property type="entry name" value="Asp"/>
    <property type="match status" value="1"/>
</dbReference>
<dbReference type="InterPro" id="IPR021109">
    <property type="entry name" value="Peptidase_aspartic_dom_sf"/>
</dbReference>
<evidence type="ECO:0000256" key="2">
    <source>
        <dbReference type="ARBA" id="ARBA00022670"/>
    </source>
</evidence>
<evidence type="ECO:0000256" key="10">
    <source>
        <dbReference type="ARBA" id="ARBA00023180"/>
    </source>
</evidence>
<evidence type="ECO:0000259" key="16">
    <source>
        <dbReference type="PROSITE" id="PS51767"/>
    </source>
</evidence>
<dbReference type="PROSITE" id="PS51767">
    <property type="entry name" value="PEPTIDASE_A1"/>
    <property type="match status" value="1"/>
</dbReference>
<dbReference type="PANTHER" id="PTHR47553">
    <property type="entry name" value="MYOSIN-11"/>
    <property type="match status" value="1"/>
</dbReference>
<dbReference type="SMART" id="SM00028">
    <property type="entry name" value="TPR"/>
    <property type="match status" value="5"/>
</dbReference>
<dbReference type="InterPro" id="IPR019734">
    <property type="entry name" value="TPR_rpt"/>
</dbReference>
<dbReference type="InterPro" id="IPR011011">
    <property type="entry name" value="Znf_FYVE_PHD"/>
</dbReference>
<evidence type="ECO:0000256" key="3">
    <source>
        <dbReference type="ARBA" id="ARBA00022723"/>
    </source>
</evidence>
<feature type="coiled-coil region" evidence="13">
    <location>
        <begin position="634"/>
        <end position="680"/>
    </location>
</feature>
<dbReference type="InterPro" id="IPR000306">
    <property type="entry name" value="Znf_FYVE"/>
</dbReference>
<accession>A0A803KN71</accession>
<feature type="domain" description="Saposin B-type" evidence="15">
    <location>
        <begin position="1222"/>
        <end position="1263"/>
    </location>
</feature>
<keyword evidence="18" id="KW-1185">Reference proteome</keyword>
<dbReference type="Pfam" id="PF05184">
    <property type="entry name" value="SapB_1"/>
    <property type="match status" value="1"/>
</dbReference>
<dbReference type="Gene3D" id="2.40.70.10">
    <property type="entry name" value="Acid Proteases"/>
    <property type="match status" value="2"/>
</dbReference>
<evidence type="ECO:0000256" key="1">
    <source>
        <dbReference type="ARBA" id="ARBA00007447"/>
    </source>
</evidence>
<dbReference type="Pfam" id="PF03489">
    <property type="entry name" value="SapB_2"/>
    <property type="match status" value="1"/>
</dbReference>
<feature type="domain" description="Peptidase A1" evidence="16">
    <location>
        <begin position="884"/>
        <end position="1348"/>
    </location>
</feature>
<dbReference type="GO" id="GO:0006629">
    <property type="term" value="P:lipid metabolic process"/>
    <property type="evidence" value="ECO:0007669"/>
    <property type="project" value="InterPro"/>
</dbReference>
<dbReference type="InterPro" id="IPR007856">
    <property type="entry name" value="SapB_1"/>
</dbReference>
<feature type="region of interest" description="Disordered" evidence="14">
    <location>
        <begin position="467"/>
        <end position="488"/>
    </location>
</feature>
<feature type="compositionally biased region" description="Basic and acidic residues" evidence="14">
    <location>
        <begin position="211"/>
        <end position="222"/>
    </location>
</feature>
<keyword evidence="6 12" id="KW-0378">Hydrolase</keyword>
<keyword evidence="2 12" id="KW-0645">Protease</keyword>
<evidence type="ECO:0000256" key="7">
    <source>
        <dbReference type="ARBA" id="ARBA00022833"/>
    </source>
</evidence>
<dbReference type="Proteomes" id="UP000596660">
    <property type="component" value="Unplaced"/>
</dbReference>
<evidence type="ECO:0000256" key="11">
    <source>
        <dbReference type="PIRSR" id="PIRSR601461-2"/>
    </source>
</evidence>
<dbReference type="GO" id="GO:0008270">
    <property type="term" value="F:zinc ion binding"/>
    <property type="evidence" value="ECO:0007669"/>
    <property type="project" value="UniProtKB-KW"/>
</dbReference>
<dbReference type="InterPro" id="IPR001969">
    <property type="entry name" value="Aspartic_peptidase_AS"/>
</dbReference>
<comment type="similarity">
    <text evidence="1 12">Belongs to the peptidase A1 family.</text>
</comment>
<dbReference type="Gene3D" id="1.10.225.10">
    <property type="entry name" value="Saposin-like"/>
    <property type="match status" value="1"/>
</dbReference>
<dbReference type="InterPro" id="IPR011990">
    <property type="entry name" value="TPR-like_helical_dom_sf"/>
</dbReference>
<dbReference type="PROSITE" id="PS50015">
    <property type="entry name" value="SAP_B"/>
    <property type="match status" value="2"/>
</dbReference>
<dbReference type="PANTHER" id="PTHR47553:SF1">
    <property type="entry name" value="RING_FYVE_PHD ZINC FINGER SUPERFAMILY PROTEIN"/>
    <property type="match status" value="1"/>
</dbReference>
<feature type="compositionally biased region" description="Polar residues" evidence="14">
    <location>
        <begin position="194"/>
        <end position="210"/>
    </location>
</feature>
<dbReference type="SUPFAM" id="SSF48452">
    <property type="entry name" value="TPR-like"/>
    <property type="match status" value="1"/>
</dbReference>
<dbReference type="SUPFAM" id="SSF57903">
    <property type="entry name" value="FYVE/PHD zinc finger"/>
    <property type="match status" value="1"/>
</dbReference>
<organism evidence="17 18">
    <name type="scientific">Chenopodium quinoa</name>
    <name type="common">Quinoa</name>
    <dbReference type="NCBI Taxonomy" id="63459"/>
    <lineage>
        <taxon>Eukaryota</taxon>
        <taxon>Viridiplantae</taxon>
        <taxon>Streptophyta</taxon>
        <taxon>Embryophyta</taxon>
        <taxon>Tracheophyta</taxon>
        <taxon>Spermatophyta</taxon>
        <taxon>Magnoliopsida</taxon>
        <taxon>eudicotyledons</taxon>
        <taxon>Gunneridae</taxon>
        <taxon>Pentapetalae</taxon>
        <taxon>Caryophyllales</taxon>
        <taxon>Chenopodiaceae</taxon>
        <taxon>Chenopodioideae</taxon>
        <taxon>Atripliceae</taxon>
        <taxon>Chenopodium</taxon>
    </lineage>
</organism>
<reference evidence="17" key="2">
    <citation type="submission" date="2021-03" db="UniProtKB">
        <authorList>
            <consortium name="EnsemblPlants"/>
        </authorList>
    </citation>
    <scope>IDENTIFICATION</scope>
</reference>
<evidence type="ECO:0000256" key="12">
    <source>
        <dbReference type="RuleBase" id="RU000454"/>
    </source>
</evidence>
<keyword evidence="5" id="KW-0863">Zinc-finger</keyword>
<dbReference type="SMART" id="SM00064">
    <property type="entry name" value="FYVE"/>
    <property type="match status" value="1"/>
</dbReference>
<evidence type="ECO:0000256" key="4">
    <source>
        <dbReference type="ARBA" id="ARBA00022750"/>
    </source>
</evidence>
<keyword evidence="4 12" id="KW-0064">Aspartyl protease</keyword>
<feature type="disulfide bond" evidence="11">
    <location>
        <begin position="1271"/>
        <end position="1308"/>
    </location>
</feature>
<dbReference type="OMA" id="PTHEANI"/>
<reference evidence="17" key="1">
    <citation type="journal article" date="2017" name="Nature">
        <title>The genome of Chenopodium quinoa.</title>
        <authorList>
            <person name="Jarvis D.E."/>
            <person name="Ho Y.S."/>
            <person name="Lightfoot D.J."/>
            <person name="Schmoeckel S.M."/>
            <person name="Li B."/>
            <person name="Borm T.J.A."/>
            <person name="Ohyanagi H."/>
            <person name="Mineta K."/>
            <person name="Michell C.T."/>
            <person name="Saber N."/>
            <person name="Kharbatia N.M."/>
            <person name="Rupper R.R."/>
            <person name="Sharp A.R."/>
            <person name="Dally N."/>
            <person name="Boughton B.A."/>
            <person name="Woo Y.H."/>
            <person name="Gao G."/>
            <person name="Schijlen E.G.W.M."/>
            <person name="Guo X."/>
            <person name="Momin A.A."/>
            <person name="Negrao S."/>
            <person name="Al-Babili S."/>
            <person name="Gehring C."/>
            <person name="Roessner U."/>
            <person name="Jung C."/>
            <person name="Murphy K."/>
            <person name="Arold S.T."/>
            <person name="Gojobori T."/>
            <person name="van der Linden C.G."/>
            <person name="van Loo E.N."/>
            <person name="Jellen E.N."/>
            <person name="Maughan P.J."/>
            <person name="Tester M."/>
        </authorList>
    </citation>
    <scope>NUCLEOTIDE SEQUENCE [LARGE SCALE GENOMIC DNA]</scope>
    <source>
        <strain evidence="17">cv. PI 614886</strain>
    </source>
</reference>
<dbReference type="Gramene" id="AUR62000477-RA">
    <property type="protein sequence ID" value="AUR62000477-RA:cds"/>
    <property type="gene ID" value="AUR62000477"/>
</dbReference>
<keyword evidence="10" id="KW-0325">Glycoprotein</keyword>
<evidence type="ECO:0000256" key="13">
    <source>
        <dbReference type="SAM" id="Coils"/>
    </source>
</evidence>
<feature type="compositionally biased region" description="Polar residues" evidence="14">
    <location>
        <begin position="124"/>
        <end position="134"/>
    </location>
</feature>
<keyword evidence="7" id="KW-0862">Zinc</keyword>
<dbReference type="PRINTS" id="PR00792">
    <property type="entry name" value="PEPSIN"/>
</dbReference>
<sequence>MLEKIGLPPKPSLRGNTWVLDASHCQSCSSQFTFLNRKSRMVLRGQGDSPVRVCEACKKLEESARFELRHGHKNRAGKGSSKVASRSVDEVMNEILMNDGKESANMGSGKEIASQDEDVDLLGNASNGSNSEIDSATPEELRQQALDEKNNYKTLKGEGKSAEALKAFKRAKELERQAASLELQLRKNRKKALNSRSSSETQKNQGTSPESGKRDNSTNVKEKDDLTAELKELGWSDVDIHGASKNPAPTSLEGELFNLIQDSGDMSRTKVSSGLDKTQAIALKKKALMLKREGKLAEAKEELKRAKILEKQLEEQEFLADADESDDELSALMRSLDKDEKKDFSAGFDMDSAFDLSNLSVFGGDVSIDENFEVTDDDIHDPEMAAALQSLGWTEEPTQFDDIVPPSTSVDRKALSDEILKLKKEAVSQKRLGNMAEAMSLLKRAKALEKDLEKFDVNTDAHDLSAEKDHESGALHTRTSNIIPNNDRKPPVKSRFLIQKELLALKKKALALRREGKLEEADNELKKGKVLEQQLEEMDNPARVDTPLNVGYEVSEPVVEPLDLSSSPAPEDEHNDVTEQDLHDPAYLSLLKNLGWQDEDNASMMPSAEVSNKKAEALVESRAIDTIGKRRKSKSEIQRELLGLKRKALALRRQGQETEAEEMLETAKKLEEELAELEAPKVEIANFSERQAEVEAAIQGNLPEDSEPMDIGTYQTPLKRPAEANDSSDKRQVVQAAIHGANLSPSVSPENPKSPVQQEILSHKRKALALKKEGKMAEAKEELRKAKQLERNLEDGKPQNPTGPVPMEVSSSVVSTTREEHSTFTSTQPEERDPPRVAPKPMSNHERFKLQRECLNHKRNGLKLRREGRTEEADAELEIAKKLEAQLEEVSPPNPTIPTLNDEGPAGDATVEDLFDPQLLSALKAIGLQDDNVVSQTPVKAELPTSSSIKNESFNQERTQLEAQMKAEKVKALNLKRSGSPHEIIYETEAKLNGFLSQDNVEIGDLLVKNQIFFEVTSEDGLTLVHAKFDGVVGLAFPDKSEGNANLIWNTMAEQKLLKKKVFSIWFNTDSEAEFGGEVVFGGVDPNHFKGKHVYVPVTPNQNGIWQIEIGELFIGNQSSGYCQDGCPAVLDSGSPLLSGPAAIVIEINHAIGAKGVKSKECKEIVSHNGEAIYNLLASGVNLDDICSQLSLCLNNGAQHMRKNLKTVQERKNRKELSSVADDLLCSACQKIVNWIQKQMKQRKTKEGVLRYVRKLCFSFPAPQGDVEVPCDNIPLMPNLTLTIGNKPFTFTPQQYVRSTRKHNKMTCRSQFYAVDLPSLPGSWIFGNIFMGVYHSVFDFSKRRVGFAEAVY</sequence>
<evidence type="ECO:0000313" key="17">
    <source>
        <dbReference type="EnsemblPlants" id="AUR62000477-RA:cds"/>
    </source>
</evidence>
<keyword evidence="3" id="KW-0479">Metal-binding</keyword>
<evidence type="ECO:0000259" key="15">
    <source>
        <dbReference type="PROSITE" id="PS50015"/>
    </source>
</evidence>
<keyword evidence="8" id="KW-0865">Zymogen</keyword>
<keyword evidence="9 11" id="KW-1015">Disulfide bond</keyword>